<gene>
    <name evidence="2" type="ORF">PI95_021650</name>
</gene>
<reference evidence="2 3" key="1">
    <citation type="journal article" date="2015" name="Genome Announc.">
        <title>Draft Genome Sequence of Cyanobacterium Hassallia byssoidea Strain VB512170, Isolated from Monuments in India.</title>
        <authorList>
            <person name="Singh D."/>
            <person name="Chandrababunaidu M.M."/>
            <person name="Panda A."/>
            <person name="Sen D."/>
            <person name="Bhattacharyya S."/>
            <person name="Adhikary S.P."/>
            <person name="Tripathy S."/>
        </authorList>
    </citation>
    <scope>NUCLEOTIDE SEQUENCE [LARGE SCALE GENOMIC DNA]</scope>
    <source>
        <strain evidence="2 3">VB512170</strain>
    </source>
</reference>
<feature type="compositionally biased region" description="Basic and acidic residues" evidence="1">
    <location>
        <begin position="77"/>
        <end position="91"/>
    </location>
</feature>
<proteinExistence type="predicted"/>
<protein>
    <submittedName>
        <fullName evidence="2">Uncharacterized protein</fullName>
    </submittedName>
</protein>
<organism evidence="2 3">
    <name type="scientific">Hassallia byssoidea VB512170</name>
    <dbReference type="NCBI Taxonomy" id="1304833"/>
    <lineage>
        <taxon>Bacteria</taxon>
        <taxon>Bacillati</taxon>
        <taxon>Cyanobacteriota</taxon>
        <taxon>Cyanophyceae</taxon>
        <taxon>Nostocales</taxon>
        <taxon>Tolypothrichaceae</taxon>
        <taxon>Hassallia</taxon>
    </lineage>
</organism>
<dbReference type="Proteomes" id="UP000031549">
    <property type="component" value="Unassembled WGS sequence"/>
</dbReference>
<feature type="compositionally biased region" description="Basic and acidic residues" evidence="1">
    <location>
        <begin position="45"/>
        <end position="57"/>
    </location>
</feature>
<accession>A0A846HDQ1</accession>
<evidence type="ECO:0000313" key="2">
    <source>
        <dbReference type="EMBL" id="NEU75088.1"/>
    </source>
</evidence>
<dbReference type="EMBL" id="JTCM02000058">
    <property type="protein sequence ID" value="NEU75088.1"/>
    <property type="molecule type" value="Genomic_DNA"/>
</dbReference>
<dbReference type="AlphaFoldDB" id="A0A846HDQ1"/>
<feature type="compositionally biased region" description="Basic and acidic residues" evidence="1">
    <location>
        <begin position="109"/>
        <end position="121"/>
    </location>
</feature>
<evidence type="ECO:0000256" key="1">
    <source>
        <dbReference type="SAM" id="MobiDB-lite"/>
    </source>
</evidence>
<name>A0A846HDQ1_9CYAN</name>
<keyword evidence="3" id="KW-1185">Reference proteome</keyword>
<dbReference type="RefSeq" id="WP_163519074.1">
    <property type="nucleotide sequence ID" value="NZ_JTCM02000058.1"/>
</dbReference>
<comment type="caution">
    <text evidence="2">The sequence shown here is derived from an EMBL/GenBank/DDBJ whole genome shotgun (WGS) entry which is preliminary data.</text>
</comment>
<feature type="region of interest" description="Disordered" evidence="1">
    <location>
        <begin position="24"/>
        <end position="131"/>
    </location>
</feature>
<sequence>MSRFKFLKFLSKLSHTILTLKSKIEKGSRKLGNEQQNHLQQETEENSRRIGESRVDPRPTQPPTPARLDNELDQTEEISRRIGEPRVDPRPKQPPTPARLDNELDQTEEISRRIGEPRVDPRPTQPPTPVRVRRIGEPRVDRRTTLPPNPIRLRIGETTIISRTTFIGVRKIGVATVNPRPKKTSRPAR</sequence>
<evidence type="ECO:0000313" key="3">
    <source>
        <dbReference type="Proteomes" id="UP000031549"/>
    </source>
</evidence>